<evidence type="ECO:0000256" key="3">
    <source>
        <dbReference type="ARBA" id="ARBA00022692"/>
    </source>
</evidence>
<dbReference type="STRING" id="6412.T1FUG8"/>
<reference evidence="8 10" key="2">
    <citation type="journal article" date="2013" name="Nature">
        <title>Insights into bilaterian evolution from three spiralian genomes.</title>
        <authorList>
            <person name="Simakov O."/>
            <person name="Marletaz F."/>
            <person name="Cho S.J."/>
            <person name="Edsinger-Gonzales E."/>
            <person name="Havlak P."/>
            <person name="Hellsten U."/>
            <person name="Kuo D.H."/>
            <person name="Larsson T."/>
            <person name="Lv J."/>
            <person name="Arendt D."/>
            <person name="Savage R."/>
            <person name="Osoegawa K."/>
            <person name="de Jong P."/>
            <person name="Grimwood J."/>
            <person name="Chapman J.A."/>
            <person name="Shapiro H."/>
            <person name="Aerts A."/>
            <person name="Otillar R.P."/>
            <person name="Terry A.Y."/>
            <person name="Boore J.L."/>
            <person name="Grigoriev I.V."/>
            <person name="Lindberg D.R."/>
            <person name="Seaver E.C."/>
            <person name="Weisblat D.A."/>
            <person name="Putnam N.H."/>
            <person name="Rokhsar D.S."/>
        </authorList>
    </citation>
    <scope>NUCLEOTIDE SEQUENCE</scope>
</reference>
<protein>
    <recommendedName>
        <fullName evidence="11">Hexosyltransferase</fullName>
    </recommendedName>
</protein>
<dbReference type="HOGENOM" id="CLU_575249_0_0_1"/>
<dbReference type="EMBL" id="KB097144">
    <property type="protein sequence ID" value="ESN98528.1"/>
    <property type="molecule type" value="Genomic_DNA"/>
</dbReference>
<proteinExistence type="inferred from homology"/>
<dbReference type="KEGG" id="hro:HELRODRAFT_192968"/>
<evidence type="ECO:0000256" key="7">
    <source>
        <dbReference type="SAM" id="MobiDB-lite"/>
    </source>
</evidence>
<dbReference type="GeneID" id="20212464"/>
<dbReference type="PANTHER" id="PTHR23033:SF14">
    <property type="entry name" value="GLYCOPROTEIN-N-ACETYLGALACTOSAMINE 3-BETA-GALACTOSYLTRANSFERASE 1-RELATED"/>
    <property type="match status" value="1"/>
</dbReference>
<evidence type="ECO:0000313" key="8">
    <source>
        <dbReference type="EMBL" id="ESN98528.1"/>
    </source>
</evidence>
<dbReference type="GO" id="GO:0016263">
    <property type="term" value="F:glycoprotein-N-acetylgalactosamine 3-beta-galactosyltransferase activity"/>
    <property type="evidence" value="ECO:0000318"/>
    <property type="project" value="GO_Central"/>
</dbReference>
<dbReference type="eggNOG" id="KOG2246">
    <property type="taxonomic scope" value="Eukaryota"/>
</dbReference>
<dbReference type="InParanoid" id="T1FUG8"/>
<evidence type="ECO:0000313" key="9">
    <source>
        <dbReference type="EnsemblMetazoa" id="HelroP192968"/>
    </source>
</evidence>
<comment type="subcellular location">
    <subcellularLocation>
        <location evidence="1">Membrane</location>
        <topology evidence="1">Single-pass type II membrane protein</topology>
    </subcellularLocation>
</comment>
<dbReference type="EnsemblMetazoa" id="HelroT192968">
    <property type="protein sequence ID" value="HelroP192968"/>
    <property type="gene ID" value="HelroG192968"/>
</dbReference>
<dbReference type="GO" id="GO:0016020">
    <property type="term" value="C:membrane"/>
    <property type="evidence" value="ECO:0007669"/>
    <property type="project" value="UniProtKB-SubCell"/>
</dbReference>
<evidence type="ECO:0000313" key="10">
    <source>
        <dbReference type="Proteomes" id="UP000015101"/>
    </source>
</evidence>
<gene>
    <name evidence="9" type="primary">20212464</name>
    <name evidence="8" type="ORF">HELRODRAFT_192968</name>
</gene>
<keyword evidence="5" id="KW-1133">Transmembrane helix</keyword>
<dbReference type="EMBL" id="AMQM01005899">
    <property type="status" value="NOT_ANNOTATED_CDS"/>
    <property type="molecule type" value="Genomic_DNA"/>
</dbReference>
<keyword evidence="6" id="KW-0472">Membrane</keyword>
<keyword evidence="3" id="KW-0812">Transmembrane</keyword>
<dbReference type="Proteomes" id="UP000015101">
    <property type="component" value="Unassembled WGS sequence"/>
</dbReference>
<dbReference type="RefSeq" id="XP_009023470.1">
    <property type="nucleotide sequence ID" value="XM_009025222.1"/>
</dbReference>
<name>T1FUG8_HELRO</name>
<feature type="compositionally biased region" description="Low complexity" evidence="7">
    <location>
        <begin position="226"/>
        <end position="240"/>
    </location>
</feature>
<evidence type="ECO:0000256" key="2">
    <source>
        <dbReference type="ARBA" id="ARBA00006462"/>
    </source>
</evidence>
<reference evidence="10" key="1">
    <citation type="submission" date="2012-12" db="EMBL/GenBank/DDBJ databases">
        <authorList>
            <person name="Hellsten U."/>
            <person name="Grimwood J."/>
            <person name="Chapman J.A."/>
            <person name="Shapiro H."/>
            <person name="Aerts A."/>
            <person name="Otillar R.P."/>
            <person name="Terry A.Y."/>
            <person name="Boore J.L."/>
            <person name="Simakov O."/>
            <person name="Marletaz F."/>
            <person name="Cho S.-J."/>
            <person name="Edsinger-Gonzales E."/>
            <person name="Havlak P."/>
            <person name="Kuo D.-H."/>
            <person name="Larsson T."/>
            <person name="Lv J."/>
            <person name="Arendt D."/>
            <person name="Savage R."/>
            <person name="Osoegawa K."/>
            <person name="de Jong P."/>
            <person name="Lindberg D.R."/>
            <person name="Seaver E.C."/>
            <person name="Weisblat D.A."/>
            <person name="Putnam N.H."/>
            <person name="Grigoriev I.V."/>
            <person name="Rokhsar D.S."/>
        </authorList>
    </citation>
    <scope>NUCLEOTIDE SEQUENCE</scope>
</reference>
<keyword evidence="4" id="KW-0735">Signal-anchor</keyword>
<reference evidence="9" key="3">
    <citation type="submission" date="2015-06" db="UniProtKB">
        <authorList>
            <consortium name="EnsemblMetazoa"/>
        </authorList>
    </citation>
    <scope>IDENTIFICATION</scope>
</reference>
<evidence type="ECO:0008006" key="11">
    <source>
        <dbReference type="Google" id="ProtNLM"/>
    </source>
</evidence>
<evidence type="ECO:0000256" key="1">
    <source>
        <dbReference type="ARBA" id="ARBA00004606"/>
    </source>
</evidence>
<sequence>MLLKSTFILLHNPFIQILAAMLVGHMTSTILLRSISCRHHLPYYPLPLPYHNPISQFDDQLPVNLDPQQQQQQDMFIMSRMKRSLDALADNNNSSNLSNNINNNNNLSNNIVNNNNNNNLSNNIVNNNNNNNLSNNINNNNNRLNIACFILYNSNKHKPSKSLYRTWLAGCDGGEVVYTLDPTVDINGGERINGKFRGLNNSGGMDVKAVYSEEWKTKPASPSGKNHNNNNDNNNNHNNNSSSLTTLLSHYPTRFRNYRTDFETDSNADNMSFFYDYYLFTGIDTYIVMDNLREYLNSRSSSEPHGYGNAIIENRSDTGDIRYTVGGSLVLSAEAVRRIVGNTDGLCHTKEFPSPHKLLSCLAEAGGSFIDTRDTKAKNTFLGPFRPYKIITGDLPRDYAETNKYSPSYCDNENCLSDFPIAFHKVDPYEIYLIDFLITWAHFSHYIEVEGSSLKLKFNGSKLPISTTSSSSSSE</sequence>
<dbReference type="CTD" id="20212464"/>
<dbReference type="PANTHER" id="PTHR23033">
    <property type="entry name" value="BETA1,3-GALACTOSYLTRANSFERASE"/>
    <property type="match status" value="1"/>
</dbReference>
<dbReference type="AlphaFoldDB" id="T1FUG8"/>
<dbReference type="Gene3D" id="3.90.550.50">
    <property type="match status" value="1"/>
</dbReference>
<feature type="region of interest" description="Disordered" evidence="7">
    <location>
        <begin position="215"/>
        <end position="245"/>
    </location>
</feature>
<accession>T1FUG8</accession>
<keyword evidence="10" id="KW-1185">Reference proteome</keyword>
<comment type="similarity">
    <text evidence="2">Belongs to the glycosyltransferase 31 family. Beta3-Gal-T subfamily.</text>
</comment>
<evidence type="ECO:0000256" key="6">
    <source>
        <dbReference type="ARBA" id="ARBA00023136"/>
    </source>
</evidence>
<organism evidence="9 10">
    <name type="scientific">Helobdella robusta</name>
    <name type="common">Californian leech</name>
    <dbReference type="NCBI Taxonomy" id="6412"/>
    <lineage>
        <taxon>Eukaryota</taxon>
        <taxon>Metazoa</taxon>
        <taxon>Spiralia</taxon>
        <taxon>Lophotrochozoa</taxon>
        <taxon>Annelida</taxon>
        <taxon>Clitellata</taxon>
        <taxon>Hirudinea</taxon>
        <taxon>Rhynchobdellida</taxon>
        <taxon>Glossiphoniidae</taxon>
        <taxon>Helobdella</taxon>
    </lineage>
</organism>
<dbReference type="OrthoDB" id="414175at2759"/>
<dbReference type="InterPro" id="IPR026050">
    <property type="entry name" value="C1GALT1/C1GALT1_chp1"/>
</dbReference>
<evidence type="ECO:0000256" key="4">
    <source>
        <dbReference type="ARBA" id="ARBA00022968"/>
    </source>
</evidence>
<evidence type="ECO:0000256" key="5">
    <source>
        <dbReference type="ARBA" id="ARBA00022989"/>
    </source>
</evidence>